<keyword evidence="3" id="KW-1185">Reference proteome</keyword>
<proteinExistence type="predicted"/>
<dbReference type="EMBL" id="FXTM01000014">
    <property type="protein sequence ID" value="SMO61134.1"/>
    <property type="molecule type" value="Genomic_DNA"/>
</dbReference>
<evidence type="ECO:0000256" key="1">
    <source>
        <dbReference type="SAM" id="MobiDB-lite"/>
    </source>
</evidence>
<accession>A0A521CNV0</accession>
<feature type="compositionally biased region" description="Basic residues" evidence="1">
    <location>
        <begin position="84"/>
        <end position="94"/>
    </location>
</feature>
<sequence>MKVVLPIYKFTEPPFTQDKYIKIIENGVEKEFFCRVVQPTDFNKAFTYILPDGFPKSLAKVIFGPEAIIDGGKGNEDKESLSVRRNKRGRKAGKKTTLAGKSEREIILSL</sequence>
<gene>
    <name evidence="2" type="ORF">SAMN06269117_11430</name>
</gene>
<evidence type="ECO:0000313" key="2">
    <source>
        <dbReference type="EMBL" id="SMO61134.1"/>
    </source>
</evidence>
<feature type="region of interest" description="Disordered" evidence="1">
    <location>
        <begin position="71"/>
        <end position="98"/>
    </location>
</feature>
<dbReference type="Proteomes" id="UP000317315">
    <property type="component" value="Unassembled WGS sequence"/>
</dbReference>
<dbReference type="AlphaFoldDB" id="A0A521CNV0"/>
<dbReference type="RefSeq" id="WP_142935663.1">
    <property type="nucleotide sequence ID" value="NZ_FXTM01000014.1"/>
</dbReference>
<name>A0A521CNV0_9BACT</name>
<protein>
    <submittedName>
        <fullName evidence="2">Uncharacterized protein</fullName>
    </submittedName>
</protein>
<dbReference type="OrthoDB" id="15367at2"/>
<reference evidence="2 3" key="1">
    <citation type="submission" date="2017-05" db="EMBL/GenBank/DDBJ databases">
        <authorList>
            <person name="Varghese N."/>
            <person name="Submissions S."/>
        </authorList>
    </citation>
    <scope>NUCLEOTIDE SEQUENCE [LARGE SCALE GENOMIC DNA]</scope>
    <source>
        <strain evidence="2 3">DSM 16304</strain>
    </source>
</reference>
<feature type="compositionally biased region" description="Basic and acidic residues" evidence="1">
    <location>
        <begin position="73"/>
        <end position="82"/>
    </location>
</feature>
<organism evidence="2 3">
    <name type="scientific">Balnearium lithotrophicum</name>
    <dbReference type="NCBI Taxonomy" id="223788"/>
    <lineage>
        <taxon>Bacteria</taxon>
        <taxon>Pseudomonadati</taxon>
        <taxon>Aquificota</taxon>
        <taxon>Aquificia</taxon>
        <taxon>Desulfurobacteriales</taxon>
        <taxon>Desulfurobacteriaceae</taxon>
        <taxon>Balnearium</taxon>
    </lineage>
</organism>
<evidence type="ECO:0000313" key="3">
    <source>
        <dbReference type="Proteomes" id="UP000317315"/>
    </source>
</evidence>